<dbReference type="RefSeq" id="XP_036636851.1">
    <property type="nucleotide sequence ID" value="XM_036771006.1"/>
</dbReference>
<feature type="compositionally biased region" description="Basic and acidic residues" evidence="1">
    <location>
        <begin position="319"/>
        <end position="335"/>
    </location>
</feature>
<reference evidence="2" key="1">
    <citation type="submission" date="2019-07" db="EMBL/GenBank/DDBJ databases">
        <authorList>
            <person name="Palmer J.M."/>
        </authorList>
    </citation>
    <scope>NUCLEOTIDE SEQUENCE</scope>
    <source>
        <strain evidence="2">PC9</strain>
    </source>
</reference>
<evidence type="ECO:0000256" key="1">
    <source>
        <dbReference type="SAM" id="MobiDB-lite"/>
    </source>
</evidence>
<feature type="compositionally biased region" description="Polar residues" evidence="1">
    <location>
        <begin position="357"/>
        <end position="376"/>
    </location>
</feature>
<evidence type="ECO:0000313" key="3">
    <source>
        <dbReference type="Proteomes" id="UP000623687"/>
    </source>
</evidence>
<dbReference type="Proteomes" id="UP000623687">
    <property type="component" value="Unassembled WGS sequence"/>
</dbReference>
<dbReference type="VEuPathDB" id="FungiDB:PC9H_001356"/>
<dbReference type="EMBL" id="JACETU010000001">
    <property type="protein sequence ID" value="KAF7441007.1"/>
    <property type="molecule type" value="Genomic_DNA"/>
</dbReference>
<feature type="region of interest" description="Disordered" evidence="1">
    <location>
        <begin position="501"/>
        <end position="524"/>
    </location>
</feature>
<evidence type="ECO:0000313" key="2">
    <source>
        <dbReference type="EMBL" id="KAF7441007.1"/>
    </source>
</evidence>
<dbReference type="AlphaFoldDB" id="A0A8H7DXF1"/>
<sequence>MDTLPPKPVVAPRSPSRENISRHDADGRDRDSGRRPESSYRDSGGRRDDRSDRRYDDRPYSSRPRQDAEPYPRSRYSGRDAPRRNDAPRGRGRGYGRRDYDSRGSDSRSSWSRREEPPDGWSRSGGRDDRDRDRDRDRGDYHRDDDRRRRDGPSSHDGRHRETTVDSWVPDSRRSDYGGDRRRSRSPRRRPSSPPPPRSPSDSRYSRPRSPGRYSSPPWRPPPREDTPPPRTSPPRVAIKQEESRAILPLKEEPMPPVNAQDPVKNNEQLDIKPSPVKQEPAVWGRSPTPIKAEPTSAPLPPKREYPSEPPVNLVNARPVDDRVKDNDVKMRDQSDASIPTHPRHHLRTANLDRVQSPHSRLDSPSGSSHPIQRRSSPPRFNRQVSDRHSRYDGPPTRLNKPYHHKHEPDKIYPQLASAELNRIFPLKFEEPIPLPSELQQMHAKREQFRKSALIFCKQRAALVQVELQLAEALREVDLASIDVATAKSRQRAIEHTIATLEAVPTSEPSSSSGQPSEGTNTIS</sequence>
<comment type="caution">
    <text evidence="2">The sequence shown here is derived from an EMBL/GenBank/DDBJ whole genome shotgun (WGS) entry which is preliminary data.</text>
</comment>
<gene>
    <name evidence="2" type="ORF">PC9H_001356</name>
</gene>
<proteinExistence type="predicted"/>
<feature type="compositionally biased region" description="Basic and acidic residues" evidence="1">
    <location>
        <begin position="125"/>
        <end position="164"/>
    </location>
</feature>
<keyword evidence="3" id="KW-1185">Reference proteome</keyword>
<name>A0A8H7DXF1_PLEOS</name>
<feature type="compositionally biased region" description="Basic and acidic residues" evidence="1">
    <location>
        <begin position="96"/>
        <end position="117"/>
    </location>
</feature>
<feature type="compositionally biased region" description="Basic and acidic residues" evidence="1">
    <location>
        <begin position="171"/>
        <end position="181"/>
    </location>
</feature>
<feature type="compositionally biased region" description="Basic and acidic residues" evidence="1">
    <location>
        <begin position="15"/>
        <end position="89"/>
    </location>
</feature>
<dbReference type="OrthoDB" id="10462094at2759"/>
<feature type="compositionally biased region" description="Low complexity" evidence="1">
    <location>
        <begin position="200"/>
        <end position="217"/>
    </location>
</feature>
<protein>
    <submittedName>
        <fullName evidence="2">Uncharacterized protein</fullName>
    </submittedName>
</protein>
<organism evidence="2 3">
    <name type="scientific">Pleurotus ostreatus</name>
    <name type="common">Oyster mushroom</name>
    <name type="synonym">White-rot fungus</name>
    <dbReference type="NCBI Taxonomy" id="5322"/>
    <lineage>
        <taxon>Eukaryota</taxon>
        <taxon>Fungi</taxon>
        <taxon>Dikarya</taxon>
        <taxon>Basidiomycota</taxon>
        <taxon>Agaricomycotina</taxon>
        <taxon>Agaricomycetes</taxon>
        <taxon>Agaricomycetidae</taxon>
        <taxon>Agaricales</taxon>
        <taxon>Pleurotineae</taxon>
        <taxon>Pleurotaceae</taxon>
        <taxon>Pleurotus</taxon>
    </lineage>
</organism>
<feature type="region of interest" description="Disordered" evidence="1">
    <location>
        <begin position="1"/>
        <end position="409"/>
    </location>
</feature>
<feature type="compositionally biased region" description="Low complexity" evidence="1">
    <location>
        <begin position="506"/>
        <end position="524"/>
    </location>
</feature>
<feature type="compositionally biased region" description="Basic residues" evidence="1">
    <location>
        <begin position="182"/>
        <end position="191"/>
    </location>
</feature>
<feature type="compositionally biased region" description="Basic and acidic residues" evidence="1">
    <location>
        <begin position="239"/>
        <end position="254"/>
    </location>
</feature>
<dbReference type="GeneID" id="59371197"/>
<accession>A0A8H7DXF1</accession>